<name>A0ABU5NZ04_9GAMM</name>
<evidence type="ECO:0000256" key="1">
    <source>
        <dbReference type="SAM" id="Phobius"/>
    </source>
</evidence>
<dbReference type="Proteomes" id="UP001305746">
    <property type="component" value="Unassembled WGS sequence"/>
</dbReference>
<feature type="transmembrane region" description="Helical" evidence="1">
    <location>
        <begin position="12"/>
        <end position="33"/>
    </location>
</feature>
<protein>
    <submittedName>
        <fullName evidence="2">Uncharacterized protein</fullName>
    </submittedName>
</protein>
<accession>A0ABU5NZ04</accession>
<organism evidence="2 3">
    <name type="scientific">Marinobacter qingdaonensis</name>
    <dbReference type="NCBI Taxonomy" id="3108486"/>
    <lineage>
        <taxon>Bacteria</taxon>
        <taxon>Pseudomonadati</taxon>
        <taxon>Pseudomonadota</taxon>
        <taxon>Gammaproteobacteria</taxon>
        <taxon>Pseudomonadales</taxon>
        <taxon>Marinobacteraceae</taxon>
        <taxon>Marinobacter</taxon>
    </lineage>
</organism>
<reference evidence="2 3" key="1">
    <citation type="submission" date="2023-12" db="EMBL/GenBank/DDBJ databases">
        <title>Marinobacter qingdaonensis sp. nov., isolated from the intertidal sediment of Qingdao, PR China.</title>
        <authorList>
            <person name="Li Y."/>
        </authorList>
    </citation>
    <scope>NUCLEOTIDE SEQUENCE [LARGE SCALE GENOMIC DNA]</scope>
    <source>
        <strain evidence="2 3">ASW11-75</strain>
    </source>
</reference>
<keyword evidence="1" id="KW-0472">Membrane</keyword>
<keyword evidence="3" id="KW-1185">Reference proteome</keyword>
<keyword evidence="1" id="KW-0812">Transmembrane</keyword>
<feature type="transmembrane region" description="Helical" evidence="1">
    <location>
        <begin position="74"/>
        <end position="97"/>
    </location>
</feature>
<evidence type="ECO:0000313" key="2">
    <source>
        <dbReference type="EMBL" id="MEA1081025.1"/>
    </source>
</evidence>
<dbReference type="EMBL" id="JAYDCJ010000003">
    <property type="protein sequence ID" value="MEA1081025.1"/>
    <property type="molecule type" value="Genomic_DNA"/>
</dbReference>
<proteinExistence type="predicted"/>
<sequence>MKNIVRQFSVKQIILSDVFLSTPLALALILASGPIAQWAGGPGATFYQVVGLVMLLWCVDMTAMALNQRWQARFFNLMIAVDVTWALLSLALMVWFAATLQPLGWVLFALNVLVPLDMAWMKRVAGSQPGLTAASHR</sequence>
<keyword evidence="1" id="KW-1133">Transmembrane helix</keyword>
<comment type="caution">
    <text evidence="2">The sequence shown here is derived from an EMBL/GenBank/DDBJ whole genome shotgun (WGS) entry which is preliminary data.</text>
</comment>
<feature type="transmembrane region" description="Helical" evidence="1">
    <location>
        <begin position="45"/>
        <end position="67"/>
    </location>
</feature>
<dbReference type="RefSeq" id="WP_322855502.1">
    <property type="nucleotide sequence ID" value="NZ_JAYDCJ010000003.1"/>
</dbReference>
<evidence type="ECO:0000313" key="3">
    <source>
        <dbReference type="Proteomes" id="UP001305746"/>
    </source>
</evidence>
<gene>
    <name evidence="2" type="ORF">U5822_10115</name>
</gene>